<dbReference type="STRING" id="1437425.CSEC_1505"/>
<feature type="transmembrane region" description="Helical" evidence="1">
    <location>
        <begin position="154"/>
        <end position="176"/>
    </location>
</feature>
<keyword evidence="4" id="KW-1185">Reference proteome</keyword>
<dbReference type="OrthoDB" id="9800141at2"/>
<feature type="domain" description="Urease accessory protein UreH-like transmembrane" evidence="2">
    <location>
        <begin position="7"/>
        <end position="182"/>
    </location>
</feature>
<dbReference type="Proteomes" id="UP000031552">
    <property type="component" value="Unassembled WGS sequence"/>
</dbReference>
<protein>
    <submittedName>
        <fullName evidence="3">Conserved putative membrane protein</fullName>
    </submittedName>
</protein>
<keyword evidence="1" id="KW-0812">Transmembrane</keyword>
<organism evidence="3 4">
    <name type="scientific">Candidatus Criblamydia sequanensis CRIB-18</name>
    <dbReference type="NCBI Taxonomy" id="1437425"/>
    <lineage>
        <taxon>Bacteria</taxon>
        <taxon>Pseudomonadati</taxon>
        <taxon>Chlamydiota</taxon>
        <taxon>Chlamydiia</taxon>
        <taxon>Parachlamydiales</taxon>
        <taxon>Candidatus Criblamydiaceae</taxon>
        <taxon>Candidatus Criblamydia</taxon>
    </lineage>
</organism>
<reference evidence="3" key="1">
    <citation type="submission" date="2013-12" db="EMBL/GenBank/DDBJ databases">
        <authorList>
            <person name="Linke B."/>
        </authorList>
    </citation>
    <scope>NUCLEOTIDE SEQUENCE [LARGE SCALE GENOMIC DNA]</scope>
    <source>
        <strain evidence="3">CRIB-18</strain>
    </source>
</reference>
<dbReference type="InterPro" id="IPR039447">
    <property type="entry name" value="UreH-like_TM_dom"/>
</dbReference>
<feature type="transmembrane region" description="Helical" evidence="1">
    <location>
        <begin position="124"/>
        <end position="148"/>
    </location>
</feature>
<name>A0A090E0I2_9BACT</name>
<feature type="transmembrane region" description="Helical" evidence="1">
    <location>
        <begin position="37"/>
        <end position="64"/>
    </location>
</feature>
<evidence type="ECO:0000256" key="1">
    <source>
        <dbReference type="SAM" id="Phobius"/>
    </source>
</evidence>
<dbReference type="RefSeq" id="WP_041017862.1">
    <property type="nucleotide sequence ID" value="NZ_CCEJ010000007.1"/>
</dbReference>
<evidence type="ECO:0000259" key="2">
    <source>
        <dbReference type="Pfam" id="PF13386"/>
    </source>
</evidence>
<feature type="transmembrane region" description="Helical" evidence="1">
    <location>
        <begin position="12"/>
        <end position="30"/>
    </location>
</feature>
<feature type="transmembrane region" description="Helical" evidence="1">
    <location>
        <begin position="188"/>
        <end position="206"/>
    </location>
</feature>
<feature type="transmembrane region" description="Helical" evidence="1">
    <location>
        <begin position="70"/>
        <end position="89"/>
    </location>
</feature>
<evidence type="ECO:0000313" key="4">
    <source>
        <dbReference type="Proteomes" id="UP000031552"/>
    </source>
</evidence>
<accession>A0A090E0I2</accession>
<proteinExistence type="predicted"/>
<dbReference type="EMBL" id="CCEJ010000007">
    <property type="protein sequence ID" value="CDR34319.1"/>
    <property type="molecule type" value="Genomic_DNA"/>
</dbReference>
<evidence type="ECO:0000313" key="3">
    <source>
        <dbReference type="EMBL" id="CDR34319.1"/>
    </source>
</evidence>
<dbReference type="PANTHER" id="PTHR42208">
    <property type="entry name" value="HEAVY METAL TRANSPORTER-RELATED"/>
    <property type="match status" value="1"/>
</dbReference>
<keyword evidence="1" id="KW-0472">Membrane</keyword>
<dbReference type="Pfam" id="PF13386">
    <property type="entry name" value="DsbD_2"/>
    <property type="match status" value="1"/>
</dbReference>
<keyword evidence="1" id="KW-1133">Transmembrane helix</keyword>
<dbReference type="AlphaFoldDB" id="A0A090E0I2"/>
<gene>
    <name evidence="3" type="ORF">CSEC_1505</name>
</gene>
<reference evidence="3" key="2">
    <citation type="submission" date="2014-09" db="EMBL/GenBank/DDBJ databases">
        <title>Criblamydia sequanensis harbors a mega-plasmid encoding arsenite resistance.</title>
        <authorList>
            <person name="Bertelli C."/>
            <person name="Goesmann A."/>
            <person name="Greub G."/>
        </authorList>
    </citation>
    <scope>NUCLEOTIDE SEQUENCE [LARGE SCALE GENOMIC DNA]</scope>
    <source>
        <strain evidence="3">CRIB-18</strain>
    </source>
</reference>
<dbReference type="PANTHER" id="PTHR42208:SF1">
    <property type="entry name" value="HEAVY METAL TRANSPORTER"/>
    <property type="match status" value="1"/>
</dbReference>
<comment type="caution">
    <text evidence="3">The sequence shown here is derived from an EMBL/GenBank/DDBJ whole genome shotgun (WGS) entry which is preliminary data.</text>
</comment>
<sequence>MAILFSMLPVYLFGNLHCFGMCGPLVMMLAKHRYRMFYFIGRLTAFSFFGLLSGSLGIVLKFVFEGFNGSALLSFFFAALFAGLGFLSLNAKKKVLPDSFARLLSKTSQRLALLLLKDRPETTFFFGLATPLLPCGQSLYVFSISALLEDPLLGALNSFLFALLTSPSLFAALHLQRRLQSKNYFSDFFAYSAFFACFLVLLRGFAELNLISHLSFEVPLFNGIHFVLF</sequence>
<dbReference type="eggNOG" id="COG2836">
    <property type="taxonomic scope" value="Bacteria"/>
</dbReference>